<feature type="transmembrane region" description="Helical" evidence="2">
    <location>
        <begin position="14"/>
        <end position="34"/>
    </location>
</feature>
<keyword evidence="2" id="KW-0472">Membrane</keyword>
<feature type="transmembrane region" description="Helical" evidence="2">
    <location>
        <begin position="54"/>
        <end position="73"/>
    </location>
</feature>
<dbReference type="KEGG" id="meti:DK427_12465"/>
<organism evidence="3 4">
    <name type="scientific">Methylobacterium radiodurans</name>
    <dbReference type="NCBI Taxonomy" id="2202828"/>
    <lineage>
        <taxon>Bacteria</taxon>
        <taxon>Pseudomonadati</taxon>
        <taxon>Pseudomonadota</taxon>
        <taxon>Alphaproteobacteria</taxon>
        <taxon>Hyphomicrobiales</taxon>
        <taxon>Methylobacteriaceae</taxon>
        <taxon>Methylobacterium</taxon>
    </lineage>
</organism>
<feature type="region of interest" description="Disordered" evidence="1">
    <location>
        <begin position="222"/>
        <end position="246"/>
    </location>
</feature>
<sequence length="246" mass="27285">MTLKNSTHDQPEMLILKVFLAVLAYIVTTVNLFGNPLQPIFLATDWSDRLGIPYWRVIALLGVAASALVFARSLRKIITDAVKPAVFVILTVLLPTVIVGLWADGIRHRAVVAFGADEVEERSFFASIREAPAEFQYFLHTAALKDCVPYAWSYRTLSFYRLQPNVGANVLPEPWKKRCGIALDLHSSSDANREWHVHFPTQAVPPTAKPIRLSNYDVPALRKTSSSRSSASSTASRRISARPGSP</sequence>
<name>A0A2U8VSM2_9HYPH</name>
<gene>
    <name evidence="3" type="ORF">DK427_12465</name>
</gene>
<reference evidence="3 4" key="1">
    <citation type="submission" date="2018-05" db="EMBL/GenBank/DDBJ databases">
        <title>Complete Genome Sequence of Methylobacterium sp. 17Sr1-43.</title>
        <authorList>
            <person name="Srinivasan S."/>
        </authorList>
    </citation>
    <scope>NUCLEOTIDE SEQUENCE [LARGE SCALE GENOMIC DNA]</scope>
    <source>
        <strain evidence="3 4">17Sr1-43</strain>
    </source>
</reference>
<keyword evidence="4" id="KW-1185">Reference proteome</keyword>
<dbReference type="AlphaFoldDB" id="A0A2U8VSM2"/>
<dbReference type="EMBL" id="CP029551">
    <property type="protein sequence ID" value="AWN36441.1"/>
    <property type="molecule type" value="Genomic_DNA"/>
</dbReference>
<dbReference type="RefSeq" id="WP_109951543.1">
    <property type="nucleotide sequence ID" value="NZ_CP029551.1"/>
</dbReference>
<feature type="transmembrane region" description="Helical" evidence="2">
    <location>
        <begin position="85"/>
        <end position="103"/>
    </location>
</feature>
<evidence type="ECO:0000313" key="3">
    <source>
        <dbReference type="EMBL" id="AWN36441.1"/>
    </source>
</evidence>
<feature type="compositionally biased region" description="Low complexity" evidence="1">
    <location>
        <begin position="224"/>
        <end position="246"/>
    </location>
</feature>
<keyword evidence="2" id="KW-0812">Transmembrane</keyword>
<dbReference type="Proteomes" id="UP000246058">
    <property type="component" value="Chromosome"/>
</dbReference>
<accession>A0A2U8VSM2</accession>
<keyword evidence="2" id="KW-1133">Transmembrane helix</keyword>
<evidence type="ECO:0000256" key="1">
    <source>
        <dbReference type="SAM" id="MobiDB-lite"/>
    </source>
</evidence>
<dbReference type="OrthoDB" id="7433288at2"/>
<proteinExistence type="predicted"/>
<protein>
    <submittedName>
        <fullName evidence="3">Uncharacterized protein</fullName>
    </submittedName>
</protein>
<evidence type="ECO:0000256" key="2">
    <source>
        <dbReference type="SAM" id="Phobius"/>
    </source>
</evidence>
<evidence type="ECO:0000313" key="4">
    <source>
        <dbReference type="Proteomes" id="UP000246058"/>
    </source>
</evidence>